<name>A0A1G2BLT8_9BACT</name>
<dbReference type="CDD" id="cd07187">
    <property type="entry name" value="YvcK_like"/>
    <property type="match status" value="1"/>
</dbReference>
<sequence length="338" mass="36770">MTDQFKIVCLGAGTGQAALLKGLKDFPLKLSAIVSVTDNGGHSGKLRNLFNTPQVGDGRQCLLSLAADLAMVKRFDVLPTGFNPGNWFLTELLLEGYSLADAFGVLGSLLNSKGEVLPSTEADANIVARFETGEALSGEWEIIELNRSAAIAELFLAPRREKSLVSRIFPEKIQASPRVVLAVQEADWLIIGPGSLRTGIIAALLPTGIKEAIQSSAAPIIYICNLMTQPGQTDGFTVADHVKEVARYLGRQPGYVIINNLIPPKPVLKHYRLINSHSVLDGDLEALNIKVIKTDLLPSEEEINLAVKERVGSFKKWTHLLTHDGEKMAKVIKEIIEF</sequence>
<dbReference type="Proteomes" id="UP000178849">
    <property type="component" value="Unassembled WGS sequence"/>
</dbReference>
<comment type="caution">
    <text evidence="2">The sequence shown here is derived from an EMBL/GenBank/DDBJ whole genome shotgun (WGS) entry which is preliminary data.</text>
</comment>
<evidence type="ECO:0000313" key="2">
    <source>
        <dbReference type="EMBL" id="OGY89499.1"/>
    </source>
</evidence>
<dbReference type="EMBL" id="MHKL01000015">
    <property type="protein sequence ID" value="OGY89499.1"/>
    <property type="molecule type" value="Genomic_DNA"/>
</dbReference>
<dbReference type="STRING" id="1798550.A2927_01300"/>
<dbReference type="InterPro" id="IPR038136">
    <property type="entry name" value="CofD-like_dom_sf"/>
</dbReference>
<dbReference type="InterPro" id="IPR010119">
    <property type="entry name" value="Gluconeogen_factor"/>
</dbReference>
<dbReference type="InterPro" id="IPR002882">
    <property type="entry name" value="CofD"/>
</dbReference>
<dbReference type="PANTHER" id="PTHR30135">
    <property type="entry name" value="UNCHARACTERIZED PROTEIN YVCK-RELATED"/>
    <property type="match status" value="1"/>
</dbReference>
<evidence type="ECO:0008006" key="4">
    <source>
        <dbReference type="Google" id="ProtNLM"/>
    </source>
</evidence>
<dbReference type="NCBIfam" id="TIGR01826">
    <property type="entry name" value="CofD_related"/>
    <property type="match status" value="1"/>
</dbReference>
<evidence type="ECO:0000256" key="1">
    <source>
        <dbReference type="ARBA" id="ARBA00022490"/>
    </source>
</evidence>
<dbReference type="SUPFAM" id="SSF142338">
    <property type="entry name" value="CofD-like"/>
    <property type="match status" value="1"/>
</dbReference>
<dbReference type="GO" id="GO:0043743">
    <property type="term" value="F:LPPG:FO 2-phospho-L-lactate transferase activity"/>
    <property type="evidence" value="ECO:0007669"/>
    <property type="project" value="InterPro"/>
</dbReference>
<keyword evidence="1" id="KW-0963">Cytoplasm</keyword>
<reference evidence="2 3" key="1">
    <citation type="journal article" date="2016" name="Nat. Commun.">
        <title>Thousands of microbial genomes shed light on interconnected biogeochemical processes in an aquifer system.</title>
        <authorList>
            <person name="Anantharaman K."/>
            <person name="Brown C.T."/>
            <person name="Hug L.A."/>
            <person name="Sharon I."/>
            <person name="Castelle C.J."/>
            <person name="Probst A.J."/>
            <person name="Thomas B.C."/>
            <person name="Singh A."/>
            <person name="Wilkins M.J."/>
            <person name="Karaoz U."/>
            <person name="Brodie E.L."/>
            <person name="Williams K.H."/>
            <person name="Hubbard S.S."/>
            <person name="Banfield J.F."/>
        </authorList>
    </citation>
    <scope>NUCLEOTIDE SEQUENCE [LARGE SCALE GENOMIC DNA]</scope>
</reference>
<organism evidence="2 3">
    <name type="scientific">Candidatus Komeilibacteria bacterium RIFCSPLOWO2_01_FULL_45_10</name>
    <dbReference type="NCBI Taxonomy" id="1798550"/>
    <lineage>
        <taxon>Bacteria</taxon>
        <taxon>Candidatus Komeiliibacteriota</taxon>
    </lineage>
</organism>
<protein>
    <recommendedName>
        <fullName evidence="4">Gluconeogenesis factor</fullName>
    </recommendedName>
</protein>
<dbReference type="Pfam" id="PF01933">
    <property type="entry name" value="CofD"/>
    <property type="match status" value="1"/>
</dbReference>
<accession>A0A1G2BLT8</accession>
<proteinExistence type="predicted"/>
<dbReference type="AlphaFoldDB" id="A0A1G2BLT8"/>
<gene>
    <name evidence="2" type="ORF">A2927_01300</name>
</gene>
<dbReference type="PANTHER" id="PTHR30135:SF3">
    <property type="entry name" value="GLUCONEOGENESIS FACTOR-RELATED"/>
    <property type="match status" value="1"/>
</dbReference>
<dbReference type="Gene3D" id="3.40.50.10680">
    <property type="entry name" value="CofD-like domains"/>
    <property type="match status" value="1"/>
</dbReference>
<evidence type="ECO:0000313" key="3">
    <source>
        <dbReference type="Proteomes" id="UP000178849"/>
    </source>
</evidence>